<evidence type="ECO:0000313" key="3">
    <source>
        <dbReference type="Proteomes" id="UP001596501"/>
    </source>
</evidence>
<keyword evidence="3" id="KW-1185">Reference proteome</keyword>
<feature type="region of interest" description="Disordered" evidence="1">
    <location>
        <begin position="33"/>
        <end position="69"/>
    </location>
</feature>
<name>A0ABW2QMR7_9BURK</name>
<dbReference type="Proteomes" id="UP001596501">
    <property type="component" value="Unassembled WGS sequence"/>
</dbReference>
<organism evidence="2 3">
    <name type="scientific">Hydrogenophaga atypica</name>
    <dbReference type="NCBI Taxonomy" id="249409"/>
    <lineage>
        <taxon>Bacteria</taxon>
        <taxon>Pseudomonadati</taxon>
        <taxon>Pseudomonadota</taxon>
        <taxon>Betaproteobacteria</taxon>
        <taxon>Burkholderiales</taxon>
        <taxon>Comamonadaceae</taxon>
        <taxon>Hydrogenophaga</taxon>
    </lineage>
</organism>
<dbReference type="EMBL" id="JBHTCA010000006">
    <property type="protein sequence ID" value="MFC7409477.1"/>
    <property type="molecule type" value="Genomic_DNA"/>
</dbReference>
<proteinExistence type="predicted"/>
<evidence type="ECO:0000256" key="1">
    <source>
        <dbReference type="SAM" id="MobiDB-lite"/>
    </source>
</evidence>
<reference evidence="3" key="1">
    <citation type="journal article" date="2019" name="Int. J. Syst. Evol. Microbiol.">
        <title>The Global Catalogue of Microorganisms (GCM) 10K type strain sequencing project: providing services to taxonomists for standard genome sequencing and annotation.</title>
        <authorList>
            <consortium name="The Broad Institute Genomics Platform"/>
            <consortium name="The Broad Institute Genome Sequencing Center for Infectious Disease"/>
            <person name="Wu L."/>
            <person name="Ma J."/>
        </authorList>
    </citation>
    <scope>NUCLEOTIDE SEQUENCE [LARGE SCALE GENOMIC DNA]</scope>
    <source>
        <strain evidence="3">CGMCC 1.12371</strain>
    </source>
</reference>
<protein>
    <submittedName>
        <fullName evidence="2">Uncharacterized protein</fullName>
    </submittedName>
</protein>
<accession>A0ABW2QMR7</accession>
<evidence type="ECO:0000313" key="2">
    <source>
        <dbReference type="EMBL" id="MFC7409477.1"/>
    </source>
</evidence>
<comment type="caution">
    <text evidence="2">The sequence shown here is derived from an EMBL/GenBank/DDBJ whole genome shotgun (WGS) entry which is preliminary data.</text>
</comment>
<feature type="compositionally biased region" description="Basic and acidic residues" evidence="1">
    <location>
        <begin position="51"/>
        <end position="61"/>
    </location>
</feature>
<sequence length="135" mass="14773">MVLSFKKAYLAAEKALTTPCGVDASKIPHDSFTREAEATPSSLSNAPDLDSVERTANHEAFGDASDINSAHFNESRPKIEADYEEGTLQVPHLGITLRVLLAAASNACEGKKIKRNWNLWYNNAKIGTVRIKTQD</sequence>
<dbReference type="RefSeq" id="WP_382223226.1">
    <property type="nucleotide sequence ID" value="NZ_JBHTCA010000006.1"/>
</dbReference>
<gene>
    <name evidence="2" type="ORF">ACFQPB_11455</name>
</gene>